<feature type="domain" description="UspA" evidence="2">
    <location>
        <begin position="39"/>
        <end position="177"/>
    </location>
</feature>
<dbReference type="InterPro" id="IPR006016">
    <property type="entry name" value="UspA"/>
</dbReference>
<dbReference type="EMBL" id="FOMX01000009">
    <property type="protein sequence ID" value="SFE13035.1"/>
    <property type="molecule type" value="Genomic_DNA"/>
</dbReference>
<dbReference type="InterPro" id="IPR014729">
    <property type="entry name" value="Rossmann-like_a/b/a_fold"/>
</dbReference>
<protein>
    <submittedName>
        <fullName evidence="3">Nucleotide-binding universal stress protein, UspA family</fullName>
    </submittedName>
</protein>
<proteinExistence type="inferred from homology"/>
<dbReference type="CDD" id="cd00293">
    <property type="entry name" value="USP-like"/>
    <property type="match status" value="1"/>
</dbReference>
<dbReference type="Proteomes" id="UP000199400">
    <property type="component" value="Unassembled WGS sequence"/>
</dbReference>
<dbReference type="Pfam" id="PF00582">
    <property type="entry name" value="Usp"/>
    <property type="match status" value="1"/>
</dbReference>
<evidence type="ECO:0000256" key="1">
    <source>
        <dbReference type="ARBA" id="ARBA00008791"/>
    </source>
</evidence>
<accession>A0A1I1Y022</accession>
<evidence type="ECO:0000313" key="3">
    <source>
        <dbReference type="EMBL" id="SFE13035.1"/>
    </source>
</evidence>
<name>A0A1I1Y022_9BACT</name>
<dbReference type="Gene3D" id="3.40.50.620">
    <property type="entry name" value="HUPs"/>
    <property type="match status" value="1"/>
</dbReference>
<evidence type="ECO:0000259" key="2">
    <source>
        <dbReference type="Pfam" id="PF00582"/>
    </source>
</evidence>
<organism evidence="3 4">
    <name type="scientific">Nannocystis exedens</name>
    <dbReference type="NCBI Taxonomy" id="54"/>
    <lineage>
        <taxon>Bacteria</taxon>
        <taxon>Pseudomonadati</taxon>
        <taxon>Myxococcota</taxon>
        <taxon>Polyangia</taxon>
        <taxon>Nannocystales</taxon>
        <taxon>Nannocystaceae</taxon>
        <taxon>Nannocystis</taxon>
    </lineage>
</organism>
<comment type="similarity">
    <text evidence="1">Belongs to the universal stress protein A family.</text>
</comment>
<gene>
    <name evidence="3" type="ORF">SAMN02745121_03090</name>
</gene>
<dbReference type="AlphaFoldDB" id="A0A1I1Y022"/>
<evidence type="ECO:0000313" key="4">
    <source>
        <dbReference type="Proteomes" id="UP000199400"/>
    </source>
</evidence>
<dbReference type="PANTHER" id="PTHR46268">
    <property type="entry name" value="STRESS RESPONSE PROTEIN NHAX"/>
    <property type="match status" value="1"/>
</dbReference>
<reference evidence="4" key="1">
    <citation type="submission" date="2016-10" db="EMBL/GenBank/DDBJ databases">
        <authorList>
            <person name="Varghese N."/>
            <person name="Submissions S."/>
        </authorList>
    </citation>
    <scope>NUCLEOTIDE SEQUENCE [LARGE SCALE GENOMIC DNA]</scope>
    <source>
        <strain evidence="4">ATCC 25963</strain>
    </source>
</reference>
<sequence>MTPARAPFTKILVPVDFSPASDEHIAAGQAVEVDGQYIEFSPSSVRSVVLAADLARASLGTVILLHVTPALNYSTMYAGNLSVGLSSQVLTDVHEAAQKTSKAALEVIAHRHCAGVQVVIEARPGVAVSVIIEESEKKGADLIVLAASGRSRVARFFVGSTADRVIREAICPVLVIPALHE</sequence>
<dbReference type="STRING" id="54.SAMN02745121_03090"/>
<keyword evidence="4" id="KW-1185">Reference proteome</keyword>
<dbReference type="PANTHER" id="PTHR46268:SF6">
    <property type="entry name" value="UNIVERSAL STRESS PROTEIN UP12"/>
    <property type="match status" value="1"/>
</dbReference>
<dbReference type="InterPro" id="IPR006015">
    <property type="entry name" value="Universal_stress_UspA"/>
</dbReference>
<dbReference type="PRINTS" id="PR01438">
    <property type="entry name" value="UNVRSLSTRESS"/>
</dbReference>
<dbReference type="RefSeq" id="WP_170135951.1">
    <property type="nucleotide sequence ID" value="NZ_FOMX01000009.1"/>
</dbReference>
<dbReference type="SUPFAM" id="SSF52402">
    <property type="entry name" value="Adenine nucleotide alpha hydrolases-like"/>
    <property type="match status" value="1"/>
</dbReference>